<comment type="subcellular location">
    <subcellularLocation>
        <location evidence="1">Cell membrane</location>
        <topology evidence="1">Multi-pass membrane protein</topology>
    </subcellularLocation>
</comment>
<dbReference type="EMBL" id="MTJL01000054">
    <property type="protein sequence ID" value="OMH98380.1"/>
    <property type="molecule type" value="Genomic_DNA"/>
</dbReference>
<feature type="transmembrane region" description="Helical" evidence="7">
    <location>
        <begin position="59"/>
        <end position="79"/>
    </location>
</feature>
<dbReference type="PANTHER" id="PTHR34582:SF7">
    <property type="entry name" value="UPF0702 TRANSMEMBRANE PROTEIN YDFS"/>
    <property type="match status" value="1"/>
</dbReference>
<comment type="similarity">
    <text evidence="2">Belongs to the UPF0702 family.</text>
</comment>
<keyword evidence="4 7" id="KW-0812">Transmembrane</keyword>
<dbReference type="AlphaFoldDB" id="A0A1R1Q7C2"/>
<dbReference type="InterPro" id="IPR007353">
    <property type="entry name" value="DUF421"/>
</dbReference>
<sequence length="286" mass="32299">MPDWLEVVVRSIIFVTVLFVMTKMLGKRQLAELSVFEYIAGITIGGITSEVVMGLERSIINAILAIVIFSSVPFLVEWISLKNKKMRDFLEGTGTVFIKDGKIMEESLKKEKYSADELLELLRKKNVFNVSDVQFAILEQSGDLNVLLKKEHRPVTLKDLQMSYQSEKEPQTVIMDGEILDEPLSLAGLNRRWLHEELDKLGVTKENVFLGQVDSDGQLTVDLYDDQIKVPTPQEKPLLLATIKKCQADLELFALATDSKAAKVMYAQNASKLNDMLQKLEPVLHD</sequence>
<evidence type="ECO:0000256" key="6">
    <source>
        <dbReference type="ARBA" id="ARBA00023136"/>
    </source>
</evidence>
<dbReference type="Gene3D" id="3.30.240.20">
    <property type="entry name" value="bsu07140 like domains"/>
    <property type="match status" value="2"/>
</dbReference>
<accession>A0A1R1Q7C2</accession>
<keyword evidence="6 7" id="KW-0472">Membrane</keyword>
<dbReference type="Pfam" id="PF07870">
    <property type="entry name" value="DUF1657"/>
    <property type="match status" value="1"/>
</dbReference>
<feature type="transmembrane region" description="Helical" evidence="7">
    <location>
        <begin position="33"/>
        <end position="53"/>
    </location>
</feature>
<evidence type="ECO:0000313" key="10">
    <source>
        <dbReference type="Proteomes" id="UP000187367"/>
    </source>
</evidence>
<keyword evidence="10" id="KW-1185">Reference proteome</keyword>
<dbReference type="Proteomes" id="UP000187367">
    <property type="component" value="Unassembled WGS sequence"/>
</dbReference>
<dbReference type="PANTHER" id="PTHR34582">
    <property type="entry name" value="UPF0702 TRANSMEMBRANE PROTEIN YCAP"/>
    <property type="match status" value="1"/>
</dbReference>
<evidence type="ECO:0000256" key="3">
    <source>
        <dbReference type="ARBA" id="ARBA00022475"/>
    </source>
</evidence>
<dbReference type="InterPro" id="IPR012452">
    <property type="entry name" value="DUF1657"/>
</dbReference>
<evidence type="ECO:0000313" key="9">
    <source>
        <dbReference type="EMBL" id="OMH98380.1"/>
    </source>
</evidence>
<organism evidence="9 10">
    <name type="scientific">Bacillus swezeyi</name>
    <dbReference type="NCBI Taxonomy" id="1925020"/>
    <lineage>
        <taxon>Bacteria</taxon>
        <taxon>Bacillati</taxon>
        <taxon>Bacillota</taxon>
        <taxon>Bacilli</taxon>
        <taxon>Bacillales</taxon>
        <taxon>Bacillaceae</taxon>
        <taxon>Bacillus</taxon>
    </lineage>
</organism>
<protein>
    <recommendedName>
        <fullName evidence="8">YetF C-terminal domain-containing protein</fullName>
    </recommendedName>
</protein>
<proteinExistence type="inferred from homology"/>
<evidence type="ECO:0000256" key="1">
    <source>
        <dbReference type="ARBA" id="ARBA00004651"/>
    </source>
</evidence>
<feature type="domain" description="YetF C-terminal" evidence="8">
    <location>
        <begin position="82"/>
        <end position="214"/>
    </location>
</feature>
<dbReference type="RefSeq" id="WP_076764159.1">
    <property type="nucleotide sequence ID" value="NZ_JARMMH010000008.1"/>
</dbReference>
<evidence type="ECO:0000256" key="5">
    <source>
        <dbReference type="ARBA" id="ARBA00022989"/>
    </source>
</evidence>
<comment type="caution">
    <text evidence="9">The sequence shown here is derived from an EMBL/GenBank/DDBJ whole genome shotgun (WGS) entry which is preliminary data.</text>
</comment>
<gene>
    <name evidence="9" type="ORF">BW143_21445</name>
</gene>
<reference evidence="9 10" key="1">
    <citation type="submission" date="2017-01" db="EMBL/GenBank/DDBJ databases">
        <title>Bacillus phylogenomics.</title>
        <authorList>
            <person name="Dunlap C."/>
        </authorList>
    </citation>
    <scope>NUCLEOTIDE SEQUENCE [LARGE SCALE GENOMIC DNA]</scope>
    <source>
        <strain evidence="9 10">NRRL B-41282</strain>
    </source>
</reference>
<accession>A0A1R1RFE5</accession>
<dbReference type="InterPro" id="IPR023090">
    <property type="entry name" value="UPF0702_alpha/beta_dom_sf"/>
</dbReference>
<feature type="transmembrane region" description="Helical" evidence="7">
    <location>
        <begin position="7"/>
        <end position="26"/>
    </location>
</feature>
<evidence type="ECO:0000259" key="8">
    <source>
        <dbReference type="Pfam" id="PF04239"/>
    </source>
</evidence>
<dbReference type="GO" id="GO:0005886">
    <property type="term" value="C:plasma membrane"/>
    <property type="evidence" value="ECO:0007669"/>
    <property type="project" value="UniProtKB-SubCell"/>
</dbReference>
<evidence type="ECO:0000256" key="4">
    <source>
        <dbReference type="ARBA" id="ARBA00022692"/>
    </source>
</evidence>
<keyword evidence="5 7" id="KW-1133">Transmembrane helix</keyword>
<dbReference type="OrthoDB" id="9778331at2"/>
<dbReference type="Pfam" id="PF04239">
    <property type="entry name" value="DUF421"/>
    <property type="match status" value="1"/>
</dbReference>
<keyword evidence="3" id="KW-1003">Cell membrane</keyword>
<evidence type="ECO:0000256" key="2">
    <source>
        <dbReference type="ARBA" id="ARBA00006448"/>
    </source>
</evidence>
<evidence type="ECO:0000256" key="7">
    <source>
        <dbReference type="SAM" id="Phobius"/>
    </source>
</evidence>
<name>A0A1R1Q7C2_9BACI</name>